<keyword evidence="7 11" id="KW-0805">Transcription regulation</keyword>
<dbReference type="GO" id="GO:0006289">
    <property type="term" value="P:nucleotide-excision repair"/>
    <property type="evidence" value="ECO:0007669"/>
    <property type="project" value="UniProtKB-UniRule"/>
</dbReference>
<evidence type="ECO:0000313" key="12">
    <source>
        <dbReference type="Proteomes" id="UP000694866"/>
    </source>
</evidence>
<keyword evidence="3 11" id="KW-0479">Metal-binding</keyword>
<dbReference type="Proteomes" id="UP000694866">
    <property type="component" value="Unplaced"/>
</dbReference>
<dbReference type="Pfam" id="PF03850">
    <property type="entry name" value="Tfb4"/>
    <property type="match status" value="1"/>
</dbReference>
<evidence type="ECO:0000256" key="9">
    <source>
        <dbReference type="ARBA" id="ARBA00023204"/>
    </source>
</evidence>
<keyword evidence="5 11" id="KW-0863">Zinc-finger</keyword>
<keyword evidence="4 11" id="KW-0227">DNA damage</keyword>
<accession>A0A9R1TNU7</accession>
<keyword evidence="9 11" id="KW-0234">DNA repair</keyword>
<keyword evidence="6 11" id="KW-0862">Zinc</keyword>
<comment type="similarity">
    <text evidence="2 11">Belongs to the TFB4 family.</text>
</comment>
<evidence type="ECO:0000256" key="6">
    <source>
        <dbReference type="ARBA" id="ARBA00022833"/>
    </source>
</evidence>
<dbReference type="GO" id="GO:0008270">
    <property type="term" value="F:zinc ion binding"/>
    <property type="evidence" value="ECO:0007669"/>
    <property type="project" value="UniProtKB-KW"/>
</dbReference>
<evidence type="ECO:0000256" key="2">
    <source>
        <dbReference type="ARBA" id="ARBA00005273"/>
    </source>
</evidence>
<dbReference type="RefSeq" id="XP_011314254.1">
    <property type="nucleotide sequence ID" value="XM_011315952.1"/>
</dbReference>
<gene>
    <name evidence="13" type="primary">Tfb4</name>
</gene>
<proteinExistence type="inferred from homology"/>
<evidence type="ECO:0000256" key="10">
    <source>
        <dbReference type="ARBA" id="ARBA00023242"/>
    </source>
</evidence>
<dbReference type="Gene3D" id="3.40.50.410">
    <property type="entry name" value="von Willebrand factor, type A domain"/>
    <property type="match status" value="1"/>
</dbReference>
<comment type="subcellular location">
    <subcellularLocation>
        <location evidence="1 11">Nucleus</location>
    </subcellularLocation>
</comment>
<evidence type="ECO:0000256" key="8">
    <source>
        <dbReference type="ARBA" id="ARBA00023163"/>
    </source>
</evidence>
<keyword evidence="8 11" id="KW-0804">Transcription</keyword>
<dbReference type="PANTHER" id="PTHR12831:SF0">
    <property type="entry name" value="GENERAL TRANSCRIPTION FACTOR IIH SUBUNIT 3"/>
    <property type="match status" value="1"/>
</dbReference>
<evidence type="ECO:0000256" key="1">
    <source>
        <dbReference type="ARBA" id="ARBA00004123"/>
    </source>
</evidence>
<evidence type="ECO:0000313" key="13">
    <source>
        <dbReference type="RefSeq" id="XP_011314254.1"/>
    </source>
</evidence>
<protein>
    <recommendedName>
        <fullName evidence="11">General transcription factor IIH subunit 3</fullName>
    </recommendedName>
    <alternativeName>
        <fullName evidence="11">General transcription factor IIH polypeptide 3</fullName>
    </alternativeName>
</protein>
<evidence type="ECO:0000256" key="4">
    <source>
        <dbReference type="ARBA" id="ARBA00022763"/>
    </source>
</evidence>
<dbReference type="OrthoDB" id="17307at2759"/>
<dbReference type="GO" id="GO:0000439">
    <property type="term" value="C:transcription factor TFIIH core complex"/>
    <property type="evidence" value="ECO:0007669"/>
    <property type="project" value="UniProtKB-UniRule"/>
</dbReference>
<evidence type="ECO:0000256" key="7">
    <source>
        <dbReference type="ARBA" id="ARBA00023015"/>
    </source>
</evidence>
<dbReference type="GeneID" id="105273488"/>
<evidence type="ECO:0000256" key="5">
    <source>
        <dbReference type="ARBA" id="ARBA00022771"/>
    </source>
</evidence>
<keyword evidence="10 11" id="KW-0539">Nucleus</keyword>
<dbReference type="KEGG" id="fas:105273488"/>
<dbReference type="CTD" id="33294"/>
<dbReference type="InterPro" id="IPR004600">
    <property type="entry name" value="TFIIH_Tfb4/GTF2H3"/>
</dbReference>
<comment type="function">
    <text evidence="11">Component of the general transcription and DNA repair factor IIH (TFIIH) core complex, which is involved in general and transcription-coupled nucleotide excision repair (NER) of damaged DNA and, when complexed to CAK, in RNA transcription by RNA polymerase II. In NER, TFIIH acts by opening DNA around the lesion to allow the excision of the damaged oligonucleotide and its replacement by a new DNA fragment. In transcription, TFIIH has an essential role in transcription initiation. When the pre-initiation complex (PIC) has been established, TFIIH is required for promoter opening and promoter escape. Phosphorylation of the C-terminal tail (CTD) of the largest subunit of RNA polymerase II by the kinase module CAK controls the initiation of transcription.</text>
</comment>
<dbReference type="InterPro" id="IPR036465">
    <property type="entry name" value="vWFA_dom_sf"/>
</dbReference>
<reference evidence="13" key="1">
    <citation type="submission" date="2025-08" db="UniProtKB">
        <authorList>
            <consortium name="RefSeq"/>
        </authorList>
    </citation>
    <scope>IDENTIFICATION</scope>
    <source>
        <strain evidence="13">USDA-PBARC FA_bdor</strain>
        <tissue evidence="13">Whole organism</tissue>
    </source>
</reference>
<keyword evidence="12" id="KW-1185">Reference proteome</keyword>
<organism evidence="12 13">
    <name type="scientific">Fopius arisanus</name>
    <dbReference type="NCBI Taxonomy" id="64838"/>
    <lineage>
        <taxon>Eukaryota</taxon>
        <taxon>Metazoa</taxon>
        <taxon>Ecdysozoa</taxon>
        <taxon>Arthropoda</taxon>
        <taxon>Hexapoda</taxon>
        <taxon>Insecta</taxon>
        <taxon>Pterygota</taxon>
        <taxon>Neoptera</taxon>
        <taxon>Endopterygota</taxon>
        <taxon>Hymenoptera</taxon>
        <taxon>Apocrita</taxon>
        <taxon>Ichneumonoidea</taxon>
        <taxon>Braconidae</taxon>
        <taxon>Opiinae</taxon>
        <taxon>Fopius</taxon>
    </lineage>
</organism>
<comment type="subunit">
    <text evidence="11">Part of a TFIID-containing RNA polymerase II pre-initiation complex that is composed of TBP and at least GTF2A1, GTF2A2, GTF2E1, GTF2E2, GTF2F1, GTF2H2, GTF2H3, GTF2H4, GTF2H5, GTF2B, TCEA1, ERCC2, ERCC3, TAF1, TAF2, TAF3, TAF4, TAF5, TAF6, TAF7, TAF8, TAF9, TAF10, TAF11, TAF12 and TAF13. Component of the 7-subunit TFIIH core complex composed of XPB/ERCC3, XPD/ERCC2, GTF2H1, GTF2H2, GTF2H3, GTF2H4 and GTF2H5, which is active in NER. The core complex associates with the 3-subunit CDK-activating kinase (CAK) module composed of CCNH/cyclin H, CDK7 and MNAT1 to form the 10-subunit holoenzyme (holo-TFIIH) active in transcription. Interacts with RARA; the interaction requires prior phosphorylation of RARA on 'Ser-369' which then enhances interaction of RARA with CDK7.</text>
</comment>
<dbReference type="GO" id="GO:0005675">
    <property type="term" value="C:transcription factor TFIIH holo complex"/>
    <property type="evidence" value="ECO:0007669"/>
    <property type="project" value="UniProtKB-UniRule"/>
</dbReference>
<dbReference type="AlphaFoldDB" id="A0A9R1TNU7"/>
<sequence length="293" mass="32932">MSTTEIEKSLLMIILDVNPVQRIVKQEAKILSQCIESVIVFANSHLMQASSNGLGLIACHGQGAKFLYPEPEKSVEVRQFDGQYEKFTLVERTVRQTLQRVINDLINTRPLNSESLISGALSLALCYIARLEREKVPGEKLHSRIFVVTGSNDSATQYMNYMNIFFTAQKMGVILDVCSLDQELTLLQQACDITGGNYLKIPQLAGLLQYLLWVFLPDPEVRAKLVLPPPVKVDYRAACFCHHELIDIGYVCSVCLSIFCKFSPICTTCHTLFKMPAPIPVKMKKKKKFAEIP</sequence>
<dbReference type="GO" id="GO:0006355">
    <property type="term" value="P:regulation of DNA-templated transcription"/>
    <property type="evidence" value="ECO:0007669"/>
    <property type="project" value="InterPro"/>
</dbReference>
<evidence type="ECO:0000256" key="3">
    <source>
        <dbReference type="ARBA" id="ARBA00022723"/>
    </source>
</evidence>
<evidence type="ECO:0000256" key="11">
    <source>
        <dbReference type="RuleBase" id="RU368090"/>
    </source>
</evidence>
<dbReference type="PANTHER" id="PTHR12831">
    <property type="entry name" value="TRANSCRIPTION INITIATION FACTOR IIH TFIIH , POLYPEPTIDE 3-RELATED"/>
    <property type="match status" value="1"/>
</dbReference>
<name>A0A9R1TNU7_9HYME</name>